<organism evidence="1">
    <name type="scientific">Arundo donax</name>
    <name type="common">Giant reed</name>
    <name type="synonym">Donax arundinaceus</name>
    <dbReference type="NCBI Taxonomy" id="35708"/>
    <lineage>
        <taxon>Eukaryota</taxon>
        <taxon>Viridiplantae</taxon>
        <taxon>Streptophyta</taxon>
        <taxon>Embryophyta</taxon>
        <taxon>Tracheophyta</taxon>
        <taxon>Spermatophyta</taxon>
        <taxon>Magnoliopsida</taxon>
        <taxon>Liliopsida</taxon>
        <taxon>Poales</taxon>
        <taxon>Poaceae</taxon>
        <taxon>PACMAD clade</taxon>
        <taxon>Arundinoideae</taxon>
        <taxon>Arundineae</taxon>
        <taxon>Arundo</taxon>
    </lineage>
</organism>
<sequence>MSSSCLPFICARCRRSVGSPWFPFSKLWNSSFSLLSLSSFNLVSFSLVLNGSKGSPLVRSGISGSLLSTKNTTKFTVYHATTTSTV</sequence>
<accession>A0A0A8XPU0</accession>
<protein>
    <submittedName>
        <fullName evidence="1">Uncharacterized protein</fullName>
    </submittedName>
</protein>
<dbReference type="AlphaFoldDB" id="A0A0A8XPU0"/>
<reference evidence="1" key="2">
    <citation type="journal article" date="2015" name="Data Brief">
        <title>Shoot transcriptome of the giant reed, Arundo donax.</title>
        <authorList>
            <person name="Barrero R.A."/>
            <person name="Guerrero F.D."/>
            <person name="Moolhuijzen P."/>
            <person name="Goolsby J.A."/>
            <person name="Tidwell J."/>
            <person name="Bellgard S.E."/>
            <person name="Bellgard M.I."/>
        </authorList>
    </citation>
    <scope>NUCLEOTIDE SEQUENCE</scope>
    <source>
        <tissue evidence="1">Shoot tissue taken approximately 20 cm above the soil surface</tissue>
    </source>
</reference>
<reference evidence="1" key="1">
    <citation type="submission" date="2014-09" db="EMBL/GenBank/DDBJ databases">
        <authorList>
            <person name="Magalhaes I.L.F."/>
            <person name="Oliveira U."/>
            <person name="Santos F.R."/>
            <person name="Vidigal T.H.D.A."/>
            <person name="Brescovit A.D."/>
            <person name="Santos A.J."/>
        </authorList>
    </citation>
    <scope>NUCLEOTIDE SEQUENCE</scope>
    <source>
        <tissue evidence="1">Shoot tissue taken approximately 20 cm above the soil surface</tissue>
    </source>
</reference>
<name>A0A0A8XPU0_ARUDO</name>
<evidence type="ECO:0000313" key="1">
    <source>
        <dbReference type="EMBL" id="JAD14618.1"/>
    </source>
</evidence>
<proteinExistence type="predicted"/>
<dbReference type="EMBL" id="GBRH01283277">
    <property type="protein sequence ID" value="JAD14618.1"/>
    <property type="molecule type" value="Transcribed_RNA"/>
</dbReference>